<dbReference type="Proteomes" id="UP000176633">
    <property type="component" value="Unassembled WGS sequence"/>
</dbReference>
<evidence type="ECO:0008006" key="3">
    <source>
        <dbReference type="Google" id="ProtNLM"/>
    </source>
</evidence>
<reference evidence="1 2" key="1">
    <citation type="journal article" date="2016" name="Nat. Commun.">
        <title>Thousands of microbial genomes shed light on interconnected biogeochemical processes in an aquifer system.</title>
        <authorList>
            <person name="Anantharaman K."/>
            <person name="Brown C.T."/>
            <person name="Hug L.A."/>
            <person name="Sharon I."/>
            <person name="Castelle C.J."/>
            <person name="Probst A.J."/>
            <person name="Thomas B.C."/>
            <person name="Singh A."/>
            <person name="Wilkins M.J."/>
            <person name="Karaoz U."/>
            <person name="Brodie E.L."/>
            <person name="Williams K.H."/>
            <person name="Hubbard S.S."/>
            <person name="Banfield J.F."/>
        </authorList>
    </citation>
    <scope>NUCLEOTIDE SEQUENCE [LARGE SCALE GENOMIC DNA]</scope>
</reference>
<sequence>MKTENRARFYQKLGRPPGQFSLTRRRQDVLFDKKWLKFLKLARFFRQLPFTEFVLGAGSLALGNARRDSDFDVIVGIKAGRIFTARFFCVLMFDLLGRRRRKFSRRKAASDKICFNHFITPVAYRLRPPYNIYWRELYENLVPIYGPKDKIQEFFKANDWMGKRIYSDDLRHQFYQPGFGGIFWEKILSGRFGDLTERLLKRIQVRRIKKNLKESSGFEPRLVFNDEELEFHPDTLRIHKLISDEK</sequence>
<dbReference type="EMBL" id="MFKM01000030">
    <property type="protein sequence ID" value="OGG42946.1"/>
    <property type="molecule type" value="Genomic_DNA"/>
</dbReference>
<organism evidence="1 2">
    <name type="scientific">Candidatus Jorgensenbacteria bacterium RIFCSPLOWO2_12_FULL_42_11</name>
    <dbReference type="NCBI Taxonomy" id="1798473"/>
    <lineage>
        <taxon>Bacteria</taxon>
        <taxon>Candidatus Joergenseniibacteriota</taxon>
    </lineage>
</organism>
<dbReference type="STRING" id="1798473.A3G50_00195"/>
<comment type="caution">
    <text evidence="1">The sequence shown here is derived from an EMBL/GenBank/DDBJ whole genome shotgun (WGS) entry which is preliminary data.</text>
</comment>
<name>A0A1F6C154_9BACT</name>
<evidence type="ECO:0000313" key="1">
    <source>
        <dbReference type="EMBL" id="OGG42946.1"/>
    </source>
</evidence>
<gene>
    <name evidence="1" type="ORF">A3G50_00195</name>
</gene>
<protein>
    <recommendedName>
        <fullName evidence="3">Polymerase nucleotidyl transferase domain-containing protein</fullName>
    </recommendedName>
</protein>
<dbReference type="AlphaFoldDB" id="A0A1F6C154"/>
<evidence type="ECO:0000313" key="2">
    <source>
        <dbReference type="Proteomes" id="UP000176633"/>
    </source>
</evidence>
<accession>A0A1F6C154</accession>
<proteinExistence type="predicted"/>